<dbReference type="AlphaFoldDB" id="A0A0B7JV43"/>
<name>A0A0B7JV43_BIOOC</name>
<dbReference type="PANTHER" id="PTHR31642">
    <property type="entry name" value="TRICHOTHECENE 3-O-ACETYLTRANSFERASE"/>
    <property type="match status" value="1"/>
</dbReference>
<reference evidence="2" key="1">
    <citation type="submission" date="2015-01" db="EMBL/GenBank/DDBJ databases">
        <authorList>
            <person name="Durling Mikael"/>
        </authorList>
    </citation>
    <scope>NUCLEOTIDE SEQUENCE</scope>
</reference>
<keyword evidence="1" id="KW-0808">Transferase</keyword>
<accession>A0A0B7JV43</accession>
<organism evidence="2">
    <name type="scientific">Bionectria ochroleuca</name>
    <name type="common">Gliocladium roseum</name>
    <dbReference type="NCBI Taxonomy" id="29856"/>
    <lineage>
        <taxon>Eukaryota</taxon>
        <taxon>Fungi</taxon>
        <taxon>Dikarya</taxon>
        <taxon>Ascomycota</taxon>
        <taxon>Pezizomycotina</taxon>
        <taxon>Sordariomycetes</taxon>
        <taxon>Hypocreomycetidae</taxon>
        <taxon>Hypocreales</taxon>
        <taxon>Bionectriaceae</taxon>
        <taxon>Clonostachys</taxon>
    </lineage>
</organism>
<evidence type="ECO:0000256" key="1">
    <source>
        <dbReference type="ARBA" id="ARBA00022679"/>
    </source>
</evidence>
<proteinExistence type="predicted"/>
<dbReference type="InterPro" id="IPR023213">
    <property type="entry name" value="CAT-like_dom_sf"/>
</dbReference>
<dbReference type="GO" id="GO:0016747">
    <property type="term" value="F:acyltransferase activity, transferring groups other than amino-acyl groups"/>
    <property type="evidence" value="ECO:0007669"/>
    <property type="project" value="TreeGrafter"/>
</dbReference>
<protein>
    <submittedName>
        <fullName evidence="2">Uncharacterized protein</fullName>
    </submittedName>
</protein>
<dbReference type="InterPro" id="IPR050317">
    <property type="entry name" value="Plant_Fungal_Acyltransferase"/>
</dbReference>
<evidence type="ECO:0000313" key="2">
    <source>
        <dbReference type="EMBL" id="CEO46321.1"/>
    </source>
</evidence>
<dbReference type="PANTHER" id="PTHR31642:SF310">
    <property type="entry name" value="FATTY ALCOHOL:CAFFEOYL-COA ACYLTRANSFERASE"/>
    <property type="match status" value="1"/>
</dbReference>
<sequence>MSSYVWQLLGYPPPRTPPNLVATDEVVPLHPFDDTKTLSEYTLVWTFRFDEVLDADKLGQSLSQLFQMEGWRKLGGRLRKGPNGKTEVHIPTPFTDARPSLLFSKESHQMRMCDHPEASKLPEASNEPKTFPSPRNYISLALGPDTPRTFDDFIYSDHPQFALHVVTFKDGTLVSVNFSHMTSDLGGFAAVIDAWKLVLAGRPEAVPKFEGFRDDPMAPLYTGEPTEKVRHGLPHLTGFGLISWAMRQMLEFKFYPAESRTLCIPANIADALLKEAKDQAASEGTDSQGKPMFASEHDVIIALINRFIAEGFPSGSQRNIVTLMAIDPRPRVKSVFRDNAAYVQNAALPAYVKCSAPEALTLPTGKLALRSREALSTQSTEGQFNALLWIAHDHVTKTGNSPLFGDSSMAFVVVSNWSKAALMDKMDFSPAIVKQAENERPGRTPGRPVYYQSQSIAEGSFSTSIVVIMGRDLDRNLWLFGDFQSQVWSKFIEYLRTYL</sequence>
<gene>
    <name evidence="2" type="ORF">BN869_000002376_1</name>
</gene>
<dbReference type="Gene3D" id="3.30.559.10">
    <property type="entry name" value="Chloramphenicol acetyltransferase-like domain"/>
    <property type="match status" value="2"/>
</dbReference>
<dbReference type="Pfam" id="PF02458">
    <property type="entry name" value="Transferase"/>
    <property type="match status" value="1"/>
</dbReference>
<dbReference type="EMBL" id="CDPU01000004">
    <property type="protein sequence ID" value="CEO46321.1"/>
    <property type="molecule type" value="Genomic_DNA"/>
</dbReference>